<gene>
    <name evidence="2" type="ORF">BWK59_01370</name>
</gene>
<sequence>MKFFLRKLFLFATVFFIIDKLFYVFIHLSPNYQVDKRIELLLQGKINKDVIVLGSSRGAMNIIASQIEQETGQSAYNIAFPGSDVEFHKFILQTLLKYNKKPKTVIFSVDEPFELIPTTSITYRLDRLHPLVKYNYINQELINRGDRNFTSWFMCLSRLNKTNFILERKTTKFDSILPCGSMPINFENPRVNMKYKYEIPTYLKARESSVKRRAYQSILKECETNNIQVVFAFSPNFAAHSSTFENRIRDLALHNSKFFVYDRTNSVYQNKLYFYDESHLNKMGATIFTSELSGFLNQMSKK</sequence>
<evidence type="ECO:0000256" key="1">
    <source>
        <dbReference type="SAM" id="Phobius"/>
    </source>
</evidence>
<dbReference type="RefSeq" id="WP_088390320.1">
    <property type="nucleotide sequence ID" value="NZ_MTCZ01000005.1"/>
</dbReference>
<dbReference type="EMBL" id="MTCZ01000005">
    <property type="protein sequence ID" value="OWP85220.1"/>
    <property type="molecule type" value="Genomic_DNA"/>
</dbReference>
<reference evidence="2 3" key="1">
    <citation type="journal article" date="2017" name="Infect. Genet. Evol.">
        <title>Comparative genome analysis of fish pathogen Flavobacterium columnare reveals extensive sequence diversity within the species.</title>
        <authorList>
            <person name="Kayansamruaj P."/>
            <person name="Dong H.T."/>
            <person name="Hirono I."/>
            <person name="Kondo H."/>
            <person name="Senapin S."/>
            <person name="Rodkhum C."/>
        </authorList>
    </citation>
    <scope>NUCLEOTIDE SEQUENCE [LARGE SCALE GENOMIC DNA]</scope>
    <source>
        <strain evidence="2 3">1215</strain>
    </source>
</reference>
<dbReference type="AlphaFoldDB" id="A0A2D0AJ06"/>
<organism evidence="2 3">
    <name type="scientific">Flavobacterium davisii</name>
    <dbReference type="NCBI Taxonomy" id="2906077"/>
    <lineage>
        <taxon>Bacteria</taxon>
        <taxon>Pseudomonadati</taxon>
        <taxon>Bacteroidota</taxon>
        <taxon>Flavobacteriia</taxon>
        <taxon>Flavobacteriales</taxon>
        <taxon>Flavobacteriaceae</taxon>
        <taxon>Flavobacterium</taxon>
    </lineage>
</organism>
<name>A0A2D0AJ06_9FLAO</name>
<evidence type="ECO:0008006" key="4">
    <source>
        <dbReference type="Google" id="ProtNLM"/>
    </source>
</evidence>
<keyword evidence="1" id="KW-1133">Transmembrane helix</keyword>
<keyword evidence="1" id="KW-0472">Membrane</keyword>
<feature type="transmembrane region" description="Helical" evidence="1">
    <location>
        <begin position="7"/>
        <end position="26"/>
    </location>
</feature>
<evidence type="ECO:0000313" key="2">
    <source>
        <dbReference type="EMBL" id="OWP85220.1"/>
    </source>
</evidence>
<keyword evidence="1" id="KW-0812">Transmembrane</keyword>
<protein>
    <recommendedName>
        <fullName evidence="4">DUF1574 domain-containing protein</fullName>
    </recommendedName>
</protein>
<accession>A0A2D0AJ06</accession>
<evidence type="ECO:0000313" key="3">
    <source>
        <dbReference type="Proteomes" id="UP000197768"/>
    </source>
</evidence>
<dbReference type="SUPFAM" id="SSF52266">
    <property type="entry name" value="SGNH hydrolase"/>
    <property type="match status" value="1"/>
</dbReference>
<proteinExistence type="predicted"/>
<comment type="caution">
    <text evidence="2">The sequence shown here is derived from an EMBL/GenBank/DDBJ whole genome shotgun (WGS) entry which is preliminary data.</text>
</comment>
<dbReference type="Proteomes" id="UP000197768">
    <property type="component" value="Unassembled WGS sequence"/>
</dbReference>